<sequence>MPHSPPNKLNALHVDDLVQKARQVAFLFGIPAKRRMYFRHFVKWVSQNRSNTPLGQFVRHLSSYGGVLFVFVRTSIKGQCLLALGRSGIL</sequence>
<evidence type="ECO:0000313" key="1">
    <source>
        <dbReference type="EMBL" id="KAF3442710.1"/>
    </source>
</evidence>
<dbReference type="EMBL" id="VOIH02000007">
    <property type="protein sequence ID" value="KAF3442710.1"/>
    <property type="molecule type" value="Genomic_DNA"/>
</dbReference>
<comment type="caution">
    <text evidence="1">The sequence shown here is derived from an EMBL/GenBank/DDBJ whole genome shotgun (WGS) entry which is preliminary data.</text>
</comment>
<organism evidence="1 2">
    <name type="scientific">Rhamnella rubrinervis</name>
    <dbReference type="NCBI Taxonomy" id="2594499"/>
    <lineage>
        <taxon>Eukaryota</taxon>
        <taxon>Viridiplantae</taxon>
        <taxon>Streptophyta</taxon>
        <taxon>Embryophyta</taxon>
        <taxon>Tracheophyta</taxon>
        <taxon>Spermatophyta</taxon>
        <taxon>Magnoliopsida</taxon>
        <taxon>eudicotyledons</taxon>
        <taxon>Gunneridae</taxon>
        <taxon>Pentapetalae</taxon>
        <taxon>rosids</taxon>
        <taxon>fabids</taxon>
        <taxon>Rosales</taxon>
        <taxon>Rhamnaceae</taxon>
        <taxon>rhamnoid group</taxon>
        <taxon>Rhamneae</taxon>
        <taxon>Rhamnella</taxon>
    </lineage>
</organism>
<proteinExistence type="predicted"/>
<keyword evidence="2" id="KW-1185">Reference proteome</keyword>
<name>A0A8K0GZ71_9ROSA</name>
<evidence type="ECO:0000313" key="2">
    <source>
        <dbReference type="Proteomes" id="UP000796880"/>
    </source>
</evidence>
<dbReference type="AlphaFoldDB" id="A0A8K0GZ71"/>
<accession>A0A8K0GZ71</accession>
<dbReference type="Proteomes" id="UP000796880">
    <property type="component" value="Unassembled WGS sequence"/>
</dbReference>
<reference evidence="1" key="1">
    <citation type="submission" date="2020-03" db="EMBL/GenBank/DDBJ databases">
        <title>A high-quality chromosome-level genome assembly of a woody plant with both climbing and erect habits, Rhamnella rubrinervis.</title>
        <authorList>
            <person name="Lu Z."/>
            <person name="Yang Y."/>
            <person name="Zhu X."/>
            <person name="Sun Y."/>
        </authorList>
    </citation>
    <scope>NUCLEOTIDE SEQUENCE</scope>
    <source>
        <strain evidence="1">BYM</strain>
        <tissue evidence="1">Leaf</tissue>
    </source>
</reference>
<gene>
    <name evidence="1" type="ORF">FNV43_RR16627</name>
</gene>
<protein>
    <submittedName>
        <fullName evidence="1">Uncharacterized protein</fullName>
    </submittedName>
</protein>